<organism evidence="3 4">
    <name type="scientific">Penicillium capsulatum</name>
    <dbReference type="NCBI Taxonomy" id="69766"/>
    <lineage>
        <taxon>Eukaryota</taxon>
        <taxon>Fungi</taxon>
        <taxon>Dikarya</taxon>
        <taxon>Ascomycota</taxon>
        <taxon>Pezizomycotina</taxon>
        <taxon>Eurotiomycetes</taxon>
        <taxon>Eurotiomycetidae</taxon>
        <taxon>Eurotiales</taxon>
        <taxon>Aspergillaceae</taxon>
        <taxon>Penicillium</taxon>
    </lineage>
</organism>
<keyword evidence="4" id="KW-1185">Reference proteome</keyword>
<dbReference type="EMBL" id="JAPQKO010000005">
    <property type="protein sequence ID" value="KAJ5162496.1"/>
    <property type="molecule type" value="Genomic_DNA"/>
</dbReference>
<name>A0A9W9LMK1_9EURO</name>
<dbReference type="InterPro" id="IPR036188">
    <property type="entry name" value="FAD/NAD-bd_sf"/>
</dbReference>
<feature type="region of interest" description="Disordered" evidence="1">
    <location>
        <begin position="1"/>
        <end position="49"/>
    </location>
</feature>
<accession>A0A9W9LMK1</accession>
<evidence type="ECO:0000313" key="4">
    <source>
        <dbReference type="Proteomes" id="UP001146351"/>
    </source>
</evidence>
<sequence>MQVDRVDQGHERDANKQRTRRDTSRQDGDPGSSRGFSQEDRIASDSKRPPGPAGLFAAYALLNDGFSVVIFDKNDSLALDGHSHRMNHAVVDIPMRTFAGKYYANLFQMLNRLEIPTQIHRFQYLFLEGSRLHAQFGSNFHRIEPCLQNGLAVNLYLLFCYLWYTIAVFLFPPRVRKTSAHTVETETLEQYARRIALPDLFLDGYLLPLFSSVATCSHQHLRECPAAYIANYRRKTLATHHRTVSDMGWLQTRPVEGARFELQREVISVDSRDSRVVVQHRPAADSDLQSPTASVFDYAIRATSVAEASRIHPASAAVTSQLSTCLVRVTVTQSSKEQKALQRFAAPSEVLMLDTREGPAGAITRSTHLHPSGVAVTVAAYSSGEYPEHSTDALHTVELIRPLPTPQSHDLLLNVFGHRSGMNKDVMNTWSWRNGAGHVYLAGGYASAGLPLLEACVRSGLEAAEAIGAKLPFDLIRPTPF</sequence>
<evidence type="ECO:0000256" key="2">
    <source>
        <dbReference type="SAM" id="Phobius"/>
    </source>
</evidence>
<reference evidence="3" key="1">
    <citation type="submission" date="2022-11" db="EMBL/GenBank/DDBJ databases">
        <authorList>
            <person name="Petersen C."/>
        </authorList>
    </citation>
    <scope>NUCLEOTIDE SEQUENCE</scope>
    <source>
        <strain evidence="3">IBT 21917</strain>
    </source>
</reference>
<dbReference type="GO" id="GO:0016491">
    <property type="term" value="F:oxidoreductase activity"/>
    <property type="evidence" value="ECO:0007669"/>
    <property type="project" value="TreeGrafter"/>
</dbReference>
<dbReference type="Proteomes" id="UP001146351">
    <property type="component" value="Unassembled WGS sequence"/>
</dbReference>
<feature type="compositionally biased region" description="Basic and acidic residues" evidence="1">
    <location>
        <begin position="37"/>
        <end position="48"/>
    </location>
</feature>
<dbReference type="SUPFAM" id="SSF51905">
    <property type="entry name" value="FAD/NAD(P)-binding domain"/>
    <property type="match status" value="1"/>
</dbReference>
<evidence type="ECO:0008006" key="5">
    <source>
        <dbReference type="Google" id="ProtNLM"/>
    </source>
</evidence>
<reference evidence="3" key="2">
    <citation type="journal article" date="2023" name="IMA Fungus">
        <title>Comparative genomic study of the Penicillium genus elucidates a diverse pangenome and 15 lateral gene transfer events.</title>
        <authorList>
            <person name="Petersen C."/>
            <person name="Sorensen T."/>
            <person name="Nielsen M.R."/>
            <person name="Sondergaard T.E."/>
            <person name="Sorensen J.L."/>
            <person name="Fitzpatrick D.A."/>
            <person name="Frisvad J.C."/>
            <person name="Nielsen K.L."/>
        </authorList>
    </citation>
    <scope>NUCLEOTIDE SEQUENCE</scope>
    <source>
        <strain evidence="3">IBT 21917</strain>
    </source>
</reference>
<dbReference type="PANTHER" id="PTHR42923:SF42">
    <property type="entry name" value="AMINE OXIDASE DOMAIN-CONTAINING PROTEIN"/>
    <property type="match status" value="1"/>
</dbReference>
<comment type="caution">
    <text evidence="3">The sequence shown here is derived from an EMBL/GenBank/DDBJ whole genome shotgun (WGS) entry which is preliminary data.</text>
</comment>
<dbReference type="InterPro" id="IPR050464">
    <property type="entry name" value="Zeta_carotene_desat/Oxidored"/>
</dbReference>
<keyword evidence="2" id="KW-1133">Transmembrane helix</keyword>
<evidence type="ECO:0000256" key="1">
    <source>
        <dbReference type="SAM" id="MobiDB-lite"/>
    </source>
</evidence>
<dbReference type="Gene3D" id="1.10.405.20">
    <property type="match status" value="1"/>
</dbReference>
<feature type="transmembrane region" description="Helical" evidence="2">
    <location>
        <begin position="151"/>
        <end position="171"/>
    </location>
</feature>
<dbReference type="PANTHER" id="PTHR42923">
    <property type="entry name" value="PROTOPORPHYRINOGEN OXIDASE"/>
    <property type="match status" value="1"/>
</dbReference>
<gene>
    <name evidence="3" type="ORF">N7492_007888</name>
</gene>
<feature type="compositionally biased region" description="Basic and acidic residues" evidence="1">
    <location>
        <begin position="1"/>
        <end position="28"/>
    </location>
</feature>
<proteinExistence type="predicted"/>
<dbReference type="OrthoDB" id="5977668at2759"/>
<keyword evidence="2" id="KW-0812">Transmembrane</keyword>
<dbReference type="Gene3D" id="3.30.70.1990">
    <property type="match status" value="1"/>
</dbReference>
<dbReference type="AlphaFoldDB" id="A0A9W9LMK1"/>
<keyword evidence="2" id="KW-0472">Membrane</keyword>
<protein>
    <recommendedName>
        <fullName evidence="5">Amine oxidase domain-containing protein</fullName>
    </recommendedName>
</protein>
<dbReference type="Pfam" id="PF13450">
    <property type="entry name" value="NAD_binding_8"/>
    <property type="match status" value="1"/>
</dbReference>
<evidence type="ECO:0000313" key="3">
    <source>
        <dbReference type="EMBL" id="KAJ5162496.1"/>
    </source>
</evidence>
<dbReference type="Gene3D" id="3.50.50.60">
    <property type="entry name" value="FAD/NAD(P)-binding domain"/>
    <property type="match status" value="1"/>
</dbReference>